<keyword evidence="2" id="KW-0472">Membrane</keyword>
<organism evidence="6 7">
    <name type="scientific">Pyrinomonas methylaliphatogenes</name>
    <dbReference type="NCBI Taxonomy" id="454194"/>
    <lineage>
        <taxon>Bacteria</taxon>
        <taxon>Pseudomonadati</taxon>
        <taxon>Acidobacteriota</taxon>
        <taxon>Blastocatellia</taxon>
        <taxon>Blastocatellales</taxon>
        <taxon>Pyrinomonadaceae</taxon>
        <taxon>Pyrinomonas</taxon>
    </lineage>
</organism>
<evidence type="ECO:0000256" key="1">
    <source>
        <dbReference type="ARBA" id="ARBA00004442"/>
    </source>
</evidence>
<accession>A0A0B6WSI5</accession>
<keyword evidence="6" id="KW-0378">Hydrolase</keyword>
<dbReference type="EMBL" id="CBXV010000001">
    <property type="protein sequence ID" value="CDM64183.1"/>
    <property type="molecule type" value="Genomic_DNA"/>
</dbReference>
<evidence type="ECO:0000256" key="2">
    <source>
        <dbReference type="ARBA" id="ARBA00023136"/>
    </source>
</evidence>
<evidence type="ECO:0000259" key="5">
    <source>
        <dbReference type="Pfam" id="PF25183"/>
    </source>
</evidence>
<dbReference type="Pfam" id="PF25183">
    <property type="entry name" value="OMP_b-brl_4"/>
    <property type="match status" value="1"/>
</dbReference>
<dbReference type="InterPro" id="IPR057601">
    <property type="entry name" value="Oar-like_b-barrel"/>
</dbReference>
<evidence type="ECO:0000256" key="4">
    <source>
        <dbReference type="SAM" id="SignalP"/>
    </source>
</evidence>
<keyword evidence="7" id="KW-1185">Reference proteome</keyword>
<feature type="chain" id="PRO_5002110260" evidence="4">
    <location>
        <begin position="23"/>
        <end position="504"/>
    </location>
</feature>
<keyword evidence="3" id="KW-0998">Cell outer membrane</keyword>
<keyword evidence="4" id="KW-0732">Signal</keyword>
<dbReference type="InterPro" id="IPR013783">
    <property type="entry name" value="Ig-like_fold"/>
</dbReference>
<dbReference type="AlphaFoldDB" id="A0A0B6WSI5"/>
<gene>
    <name evidence="6" type="ORF">PYK22_00175</name>
</gene>
<dbReference type="Gene3D" id="2.60.40.10">
    <property type="entry name" value="Immunoglobulins"/>
    <property type="match status" value="1"/>
</dbReference>
<keyword evidence="6" id="KW-0121">Carboxypeptidase</keyword>
<dbReference type="SUPFAM" id="SSF49478">
    <property type="entry name" value="Cna protein B-type domain"/>
    <property type="match status" value="1"/>
</dbReference>
<dbReference type="GO" id="GO:0004180">
    <property type="term" value="F:carboxypeptidase activity"/>
    <property type="evidence" value="ECO:0007669"/>
    <property type="project" value="UniProtKB-KW"/>
</dbReference>
<dbReference type="InterPro" id="IPR036942">
    <property type="entry name" value="Beta-barrel_TonB_sf"/>
</dbReference>
<reference evidence="6 7" key="1">
    <citation type="submission" date="2013-12" db="EMBL/GenBank/DDBJ databases">
        <authorList>
            <person name="Stott M."/>
        </authorList>
    </citation>
    <scope>NUCLEOTIDE SEQUENCE [LARGE SCALE GENOMIC DNA]</scope>
    <source>
        <strain evidence="6 7">K22</strain>
    </source>
</reference>
<evidence type="ECO:0000256" key="3">
    <source>
        <dbReference type="ARBA" id="ARBA00023237"/>
    </source>
</evidence>
<sequence length="504" mass="55372" precursor="true">MRRAFRRFLGPLLLAFCLAAQAQERQQTGMLRIFVVDPARAQIAGATVRLKNERGEQVGETKTSATQPAVFNKLGPGNYFLEVEAPNFKARSSAVEVKRGVNDLTIELEIAELKERVEVQPDAVERALDPKEGALTNFLSREQIDALPDDPQELERVLREIAGQDAVIRVDGFTGGRLPPKSQIASIKIIRSNFDAEFHEAGTPLIDVTTRAGGANWYGSLAGRFNDEALNARYPLAAQRRPAQLKNFDGFISGPLVKNKTSLTLFAFGNDSFDTAEINAFLPGGRFSDGVRRTNRFLYYSVRLIHNLSQTHSLNLSYNGNGVRLEGQGVGGLNLPERAFKTNSSTQQIRFSESGPFGRSLFNELRSQFTDDLSKSRPAHRSPAVNVLGAFNGGGAGVENNDRRQNLYLADNLLFALGSHAMKIGLLFERESVRRTSADGINGAFTFSSLEDFLRGRPAIFVQRRAASSVAFAQSQLGIFVQDDVRLHKSLSLVLGCAMSGRAF</sequence>
<name>A0A0B6WSI5_9BACT</name>
<dbReference type="GO" id="GO:0009279">
    <property type="term" value="C:cell outer membrane"/>
    <property type="evidence" value="ECO:0007669"/>
    <property type="project" value="UniProtKB-SubCell"/>
</dbReference>
<reference evidence="6 7" key="2">
    <citation type="submission" date="2015-01" db="EMBL/GenBank/DDBJ databases">
        <title>Complete genome sequence of Pyrinomonas methylaliphatogenes type strain K22T.</title>
        <authorList>
            <person name="Lee K.C.Y."/>
            <person name="Power J.F."/>
            <person name="Dunfield P.F."/>
            <person name="Morgan X.C."/>
            <person name="Huttenhower C."/>
            <person name="Stott M.B."/>
        </authorList>
    </citation>
    <scope>NUCLEOTIDE SEQUENCE [LARGE SCALE GENOMIC DNA]</scope>
    <source>
        <strain evidence="6 7">K22</strain>
    </source>
</reference>
<dbReference type="Pfam" id="PF13620">
    <property type="entry name" value="CarboxypepD_reg"/>
    <property type="match status" value="1"/>
</dbReference>
<evidence type="ECO:0000313" key="7">
    <source>
        <dbReference type="Proteomes" id="UP000031518"/>
    </source>
</evidence>
<keyword evidence="6" id="KW-0645">Protease</keyword>
<dbReference type="SUPFAM" id="SSF56935">
    <property type="entry name" value="Porins"/>
    <property type="match status" value="1"/>
</dbReference>
<dbReference type="STRING" id="454194.PYK22_00175"/>
<proteinExistence type="predicted"/>
<evidence type="ECO:0000313" key="6">
    <source>
        <dbReference type="EMBL" id="CDM64183.1"/>
    </source>
</evidence>
<dbReference type="Proteomes" id="UP000031518">
    <property type="component" value="Unassembled WGS sequence"/>
</dbReference>
<comment type="subcellular location">
    <subcellularLocation>
        <location evidence="1">Cell outer membrane</location>
    </subcellularLocation>
</comment>
<feature type="signal peptide" evidence="4">
    <location>
        <begin position="1"/>
        <end position="22"/>
    </location>
</feature>
<feature type="domain" description="TonB-dependent transporter Oar-like beta-barrel" evidence="5">
    <location>
        <begin position="292"/>
        <end position="496"/>
    </location>
</feature>
<dbReference type="Gene3D" id="2.40.170.20">
    <property type="entry name" value="TonB-dependent receptor, beta-barrel domain"/>
    <property type="match status" value="1"/>
</dbReference>
<protein>
    <submittedName>
        <fullName evidence="6">Carboxypeptidase regulatory-like domain</fullName>
    </submittedName>
</protein>